<accession>A0AAD3TBV8</accession>
<organism evidence="1 2">
    <name type="scientific">Nepenthes gracilis</name>
    <name type="common">Slender pitcher plant</name>
    <dbReference type="NCBI Taxonomy" id="150966"/>
    <lineage>
        <taxon>Eukaryota</taxon>
        <taxon>Viridiplantae</taxon>
        <taxon>Streptophyta</taxon>
        <taxon>Embryophyta</taxon>
        <taxon>Tracheophyta</taxon>
        <taxon>Spermatophyta</taxon>
        <taxon>Magnoliopsida</taxon>
        <taxon>eudicotyledons</taxon>
        <taxon>Gunneridae</taxon>
        <taxon>Pentapetalae</taxon>
        <taxon>Caryophyllales</taxon>
        <taxon>Nepenthaceae</taxon>
        <taxon>Nepenthes</taxon>
    </lineage>
</organism>
<dbReference type="EMBL" id="BSYO01000030">
    <property type="protein sequence ID" value="GMH25866.1"/>
    <property type="molecule type" value="Genomic_DNA"/>
</dbReference>
<evidence type="ECO:0000313" key="2">
    <source>
        <dbReference type="Proteomes" id="UP001279734"/>
    </source>
</evidence>
<dbReference type="AlphaFoldDB" id="A0AAD3TBV8"/>
<name>A0AAD3TBV8_NEPGR</name>
<gene>
    <name evidence="1" type="ORF">Nepgr_027709</name>
</gene>
<dbReference type="Proteomes" id="UP001279734">
    <property type="component" value="Unassembled WGS sequence"/>
</dbReference>
<keyword evidence="2" id="KW-1185">Reference proteome</keyword>
<protein>
    <submittedName>
        <fullName evidence="1">Uncharacterized protein</fullName>
    </submittedName>
</protein>
<proteinExistence type="predicted"/>
<sequence>MSLVAILLSLSYEELDRVLLIAVDGAGDVAGLSLFVGMIKDLNRSIGNVSEKVTRTRKALDEYQKAIPHMTHQLIVNDEENYRAAYRSALR</sequence>
<comment type="caution">
    <text evidence="1">The sequence shown here is derived from an EMBL/GenBank/DDBJ whole genome shotgun (WGS) entry which is preliminary data.</text>
</comment>
<reference evidence="1" key="1">
    <citation type="submission" date="2023-05" db="EMBL/GenBank/DDBJ databases">
        <title>Nepenthes gracilis genome sequencing.</title>
        <authorList>
            <person name="Fukushima K."/>
        </authorList>
    </citation>
    <scope>NUCLEOTIDE SEQUENCE</scope>
    <source>
        <strain evidence="1">SING2019-196</strain>
    </source>
</reference>
<evidence type="ECO:0000313" key="1">
    <source>
        <dbReference type="EMBL" id="GMH25866.1"/>
    </source>
</evidence>